<reference evidence="1 2" key="1">
    <citation type="journal article" date="2021" name="Genome Biol. Evol.">
        <title>Complete Genome Sequencing of a Novel Gloeobacter Species from a Waterfall Cave in Mexico.</title>
        <authorList>
            <person name="Saw J.H."/>
            <person name="Cardona T."/>
            <person name="Montejano G."/>
        </authorList>
    </citation>
    <scope>NUCLEOTIDE SEQUENCE [LARGE SCALE GENOMIC DNA]</scope>
    <source>
        <strain evidence="1">MG652769</strain>
    </source>
</reference>
<keyword evidence="2" id="KW-1185">Reference proteome</keyword>
<dbReference type="EMBL" id="CP063845">
    <property type="protein sequence ID" value="UFP94061.1"/>
    <property type="molecule type" value="Genomic_DNA"/>
</dbReference>
<sequence>MIPSLTLNFSGGSVAVALPTAAVRSLDAEMQTLLEHLRAASAQTGKKTPRPPTEYRYSGEVFLEVFCNPNLWPSPFAARVLVTLKTSQVRLSVEVDLNQLREDIQGFLQAV</sequence>
<protein>
    <submittedName>
        <fullName evidence="1">Uncharacterized protein</fullName>
    </submittedName>
</protein>
<accession>A0ABY3PKA3</accession>
<gene>
    <name evidence="1" type="ORF">ISF26_20200</name>
</gene>
<evidence type="ECO:0000313" key="2">
    <source>
        <dbReference type="Proteomes" id="UP001054846"/>
    </source>
</evidence>
<dbReference type="RefSeq" id="WP_230841116.1">
    <property type="nucleotide sequence ID" value="NZ_CP063845.1"/>
</dbReference>
<organism evidence="1 2">
    <name type="scientific">Gloeobacter morelensis MG652769</name>
    <dbReference type="NCBI Taxonomy" id="2781736"/>
    <lineage>
        <taxon>Bacteria</taxon>
        <taxon>Bacillati</taxon>
        <taxon>Cyanobacteriota</taxon>
        <taxon>Cyanophyceae</taxon>
        <taxon>Gloeobacterales</taxon>
        <taxon>Gloeobacteraceae</taxon>
        <taxon>Gloeobacter</taxon>
        <taxon>Gloeobacter morelensis</taxon>
    </lineage>
</organism>
<evidence type="ECO:0000313" key="1">
    <source>
        <dbReference type="EMBL" id="UFP94061.1"/>
    </source>
</evidence>
<dbReference type="Proteomes" id="UP001054846">
    <property type="component" value="Chromosome"/>
</dbReference>
<proteinExistence type="predicted"/>
<name>A0ABY3PKA3_9CYAN</name>